<sequence>MGQKAVIFDLDGTLLDSLADIADALNRVLAHHGYAPLSIEQCRRRVGWGMRELVRRSLEEGADDALIDRMTQAVEAEYQRRPVVKTAPYPGVPALIRDMRDATIKMAVLSNKPDPLVQVIVEQTLGRNWFGRVLGNRPGVAHKPNPQSTREILLSLEVQPEECLFVGDSEVDMETARSAGCVPVGVSWGFRDEKTLRQAGALQICHSVESLREFVGLQERRREKT</sequence>
<dbReference type="SFLD" id="SFLDG01135">
    <property type="entry name" value="C1.5.6:_HAD__Beta-PGM__Phospha"/>
    <property type="match status" value="1"/>
</dbReference>
<dbReference type="InterPro" id="IPR036412">
    <property type="entry name" value="HAD-like_sf"/>
</dbReference>
<dbReference type="SFLD" id="SFLDG01129">
    <property type="entry name" value="C1.5:_HAD__Beta-PGM__Phosphata"/>
    <property type="match status" value="1"/>
</dbReference>
<dbReference type="SFLD" id="SFLDS00003">
    <property type="entry name" value="Haloacid_Dehalogenase"/>
    <property type="match status" value="1"/>
</dbReference>
<evidence type="ECO:0000313" key="6">
    <source>
        <dbReference type="Proteomes" id="UP000186400"/>
    </source>
</evidence>
<comment type="pathway">
    <text evidence="2">Organic acid metabolism; glycolate biosynthesis; glycolate from 2-phosphoglycolate: step 1/1.</text>
</comment>
<dbReference type="InterPro" id="IPR023198">
    <property type="entry name" value="PGP-like_dom2"/>
</dbReference>
<comment type="catalytic activity">
    <reaction evidence="1">
        <text>2-phosphoglycolate + H2O = glycolate + phosphate</text>
        <dbReference type="Rhea" id="RHEA:14369"/>
        <dbReference type="ChEBI" id="CHEBI:15377"/>
        <dbReference type="ChEBI" id="CHEBI:29805"/>
        <dbReference type="ChEBI" id="CHEBI:43474"/>
        <dbReference type="ChEBI" id="CHEBI:58033"/>
        <dbReference type="EC" id="3.1.3.18"/>
    </reaction>
</comment>
<organism evidence="5 6">
    <name type="scientific">Alkalispirochaeta americana</name>
    <dbReference type="NCBI Taxonomy" id="159291"/>
    <lineage>
        <taxon>Bacteria</taxon>
        <taxon>Pseudomonadati</taxon>
        <taxon>Spirochaetota</taxon>
        <taxon>Spirochaetia</taxon>
        <taxon>Spirochaetales</taxon>
        <taxon>Spirochaetaceae</taxon>
        <taxon>Alkalispirochaeta</taxon>
    </lineage>
</organism>
<dbReference type="GO" id="GO:0005829">
    <property type="term" value="C:cytosol"/>
    <property type="evidence" value="ECO:0007669"/>
    <property type="project" value="TreeGrafter"/>
</dbReference>
<protein>
    <recommendedName>
        <fullName evidence="4">phosphoglycolate phosphatase</fullName>
        <ecNumber evidence="4">3.1.3.18</ecNumber>
    </recommendedName>
</protein>
<proteinExistence type="inferred from homology"/>
<dbReference type="RefSeq" id="WP_076488793.1">
    <property type="nucleotide sequence ID" value="NZ_FTMS01000009.1"/>
</dbReference>
<evidence type="ECO:0000313" key="5">
    <source>
        <dbReference type="EMBL" id="SIQ47203.1"/>
    </source>
</evidence>
<evidence type="ECO:0000256" key="1">
    <source>
        <dbReference type="ARBA" id="ARBA00000830"/>
    </source>
</evidence>
<dbReference type="InterPro" id="IPR006439">
    <property type="entry name" value="HAD-SF_hydro_IA"/>
</dbReference>
<reference evidence="5 6" key="1">
    <citation type="submission" date="2017-01" db="EMBL/GenBank/DDBJ databases">
        <authorList>
            <person name="Mah S.A."/>
            <person name="Swanson W.J."/>
            <person name="Moy G.W."/>
            <person name="Vacquier V.D."/>
        </authorList>
    </citation>
    <scope>NUCLEOTIDE SEQUENCE [LARGE SCALE GENOMIC DNA]</scope>
    <source>
        <strain evidence="5 6">ASpG1</strain>
    </source>
</reference>
<dbReference type="Gene3D" id="3.40.50.1000">
    <property type="entry name" value="HAD superfamily/HAD-like"/>
    <property type="match status" value="1"/>
</dbReference>
<dbReference type="InterPro" id="IPR023214">
    <property type="entry name" value="HAD_sf"/>
</dbReference>
<dbReference type="PANTHER" id="PTHR43434">
    <property type="entry name" value="PHOSPHOGLYCOLATE PHOSPHATASE"/>
    <property type="match status" value="1"/>
</dbReference>
<dbReference type="AlphaFoldDB" id="A0A1N6T1J6"/>
<gene>
    <name evidence="5" type="ORF">SAMN05920897_10981</name>
</gene>
<dbReference type="NCBIfam" id="TIGR01509">
    <property type="entry name" value="HAD-SF-IA-v3"/>
    <property type="match status" value="1"/>
</dbReference>
<dbReference type="EMBL" id="FTMS01000009">
    <property type="protein sequence ID" value="SIQ47203.1"/>
    <property type="molecule type" value="Genomic_DNA"/>
</dbReference>
<dbReference type="STRING" id="159291.SAMN05920897_10981"/>
<dbReference type="SUPFAM" id="SSF56784">
    <property type="entry name" value="HAD-like"/>
    <property type="match status" value="1"/>
</dbReference>
<dbReference type="Proteomes" id="UP000186400">
    <property type="component" value="Unassembled WGS sequence"/>
</dbReference>
<dbReference type="Pfam" id="PF13419">
    <property type="entry name" value="HAD_2"/>
    <property type="match status" value="1"/>
</dbReference>
<comment type="similarity">
    <text evidence="3">Belongs to the HAD-like hydrolase superfamily. CbbY/CbbZ/Gph/YieH family.</text>
</comment>
<dbReference type="PRINTS" id="PR00413">
    <property type="entry name" value="HADHALOGNASE"/>
</dbReference>
<dbReference type="NCBIfam" id="TIGR01549">
    <property type="entry name" value="HAD-SF-IA-v1"/>
    <property type="match status" value="1"/>
</dbReference>
<accession>A0A1N6T1J6</accession>
<dbReference type="OrthoDB" id="9807630at2"/>
<dbReference type="InterPro" id="IPR050155">
    <property type="entry name" value="HAD-like_hydrolase_sf"/>
</dbReference>
<evidence type="ECO:0000256" key="2">
    <source>
        <dbReference type="ARBA" id="ARBA00004818"/>
    </source>
</evidence>
<dbReference type="InterPro" id="IPR041492">
    <property type="entry name" value="HAD_2"/>
</dbReference>
<name>A0A1N6T1J6_9SPIO</name>
<dbReference type="GO" id="GO:0006281">
    <property type="term" value="P:DNA repair"/>
    <property type="evidence" value="ECO:0007669"/>
    <property type="project" value="TreeGrafter"/>
</dbReference>
<evidence type="ECO:0000256" key="4">
    <source>
        <dbReference type="ARBA" id="ARBA00013078"/>
    </source>
</evidence>
<dbReference type="PANTHER" id="PTHR43434:SF1">
    <property type="entry name" value="PHOSPHOGLYCOLATE PHOSPHATASE"/>
    <property type="match status" value="1"/>
</dbReference>
<dbReference type="EC" id="3.1.3.18" evidence="4"/>
<keyword evidence="6" id="KW-1185">Reference proteome</keyword>
<dbReference type="Gene3D" id="1.10.150.240">
    <property type="entry name" value="Putative phosphatase, domain 2"/>
    <property type="match status" value="1"/>
</dbReference>
<dbReference type="GO" id="GO:0008967">
    <property type="term" value="F:phosphoglycolate phosphatase activity"/>
    <property type="evidence" value="ECO:0007669"/>
    <property type="project" value="UniProtKB-EC"/>
</dbReference>
<evidence type="ECO:0000256" key="3">
    <source>
        <dbReference type="ARBA" id="ARBA00006171"/>
    </source>
</evidence>